<evidence type="ECO:0000256" key="3">
    <source>
        <dbReference type="ARBA" id="ARBA00004370"/>
    </source>
</evidence>
<evidence type="ECO:0000256" key="17">
    <source>
        <dbReference type="ARBA" id="ARBA00023242"/>
    </source>
</evidence>
<evidence type="ECO:0000256" key="11">
    <source>
        <dbReference type="ARBA" id="ARBA00022737"/>
    </source>
</evidence>
<comment type="subcellular location">
    <subcellularLocation>
        <location evidence="4">Cytoplasm</location>
    </subcellularLocation>
    <subcellularLocation>
        <location evidence="3">Membrane</location>
    </subcellularLocation>
    <subcellularLocation>
        <location evidence="2">Nucleus</location>
        <location evidence="2">PML body</location>
    </subcellularLocation>
</comment>
<comment type="catalytic activity">
    <reaction evidence="1">
        <text>S-ubiquitinyl-[E2 ubiquitin-conjugating enzyme]-L-cysteine + [acceptor protein]-L-lysine = [E2 ubiquitin-conjugating enzyme]-L-cysteine + N(6)-ubiquitinyl-[acceptor protein]-L-lysine.</text>
        <dbReference type="EC" id="2.3.2.27"/>
    </reaction>
</comment>
<dbReference type="PANTHER" id="PTHR16047:SF7">
    <property type="entry name" value="E3 UBIQUITIN-PROTEIN LIGASE RFWD3"/>
    <property type="match status" value="1"/>
</dbReference>
<name>A0ABQ9TMN3_SAGOE</name>
<keyword evidence="8" id="KW-0963">Cytoplasm</keyword>
<evidence type="ECO:0000256" key="7">
    <source>
        <dbReference type="ARBA" id="ARBA00012483"/>
    </source>
</evidence>
<keyword evidence="14 19" id="KW-1133">Transmembrane helix</keyword>
<keyword evidence="9" id="KW-0808">Transferase</keyword>
<evidence type="ECO:0000313" key="21">
    <source>
        <dbReference type="EMBL" id="KAK2085447.1"/>
    </source>
</evidence>
<comment type="caution">
    <text evidence="21">The sequence shown here is derived from an EMBL/GenBank/DDBJ whole genome shotgun (WGS) entry which is preliminary data.</text>
</comment>
<comment type="similarity">
    <text evidence="6">Belongs to the CD225/Dispanin family.</text>
</comment>
<evidence type="ECO:0000256" key="4">
    <source>
        <dbReference type="ARBA" id="ARBA00004496"/>
    </source>
</evidence>
<reference evidence="21 22" key="1">
    <citation type="submission" date="2023-05" db="EMBL/GenBank/DDBJ databases">
        <title>B98-5 Cell Line De Novo Hybrid Assembly: An Optical Mapping Approach.</title>
        <authorList>
            <person name="Kananen K."/>
            <person name="Auerbach J.A."/>
            <person name="Kautto E."/>
            <person name="Blachly J.S."/>
        </authorList>
    </citation>
    <scope>NUCLEOTIDE SEQUENCE [LARGE SCALE GENOMIC DNA]</scope>
    <source>
        <strain evidence="21">B95-8</strain>
        <tissue evidence="21">Cell line</tissue>
    </source>
</reference>
<feature type="domain" description="E3 ubiquitin-protein ligase RFWD3-like WD40" evidence="20">
    <location>
        <begin position="207"/>
        <end position="547"/>
    </location>
</feature>
<keyword evidence="12" id="KW-0227">DNA damage</keyword>
<gene>
    <name evidence="21" type="primary">RFWD3_1</name>
    <name evidence="21" type="ORF">P7K49_036747</name>
</gene>
<feature type="transmembrane region" description="Helical" evidence="19">
    <location>
        <begin position="58"/>
        <end position="80"/>
    </location>
</feature>
<dbReference type="SUPFAM" id="SSF50978">
    <property type="entry name" value="WD40 repeat-like"/>
    <property type="match status" value="1"/>
</dbReference>
<evidence type="ECO:0000256" key="13">
    <source>
        <dbReference type="ARBA" id="ARBA00022786"/>
    </source>
</evidence>
<evidence type="ECO:0000256" key="9">
    <source>
        <dbReference type="ARBA" id="ARBA00022679"/>
    </source>
</evidence>
<keyword evidence="18" id="KW-0175">Coiled coil</keyword>
<proteinExistence type="inferred from homology"/>
<protein>
    <recommendedName>
        <fullName evidence="7">RING-type E3 ubiquitin transferase</fullName>
        <ecNumber evidence="7">2.3.2.27</ecNumber>
    </recommendedName>
</protein>
<dbReference type="Pfam" id="PF23419">
    <property type="entry name" value="WD40_RFWD3"/>
    <property type="match status" value="1"/>
</dbReference>
<dbReference type="SMART" id="SM00320">
    <property type="entry name" value="WD40"/>
    <property type="match status" value="2"/>
</dbReference>
<evidence type="ECO:0000256" key="10">
    <source>
        <dbReference type="ARBA" id="ARBA00022692"/>
    </source>
</evidence>
<dbReference type="InterPro" id="IPR015943">
    <property type="entry name" value="WD40/YVTN_repeat-like_dom_sf"/>
</dbReference>
<evidence type="ECO:0000313" key="22">
    <source>
        <dbReference type="Proteomes" id="UP001266305"/>
    </source>
</evidence>
<keyword evidence="10 19" id="KW-0812">Transmembrane</keyword>
<dbReference type="InterPro" id="IPR007593">
    <property type="entry name" value="CD225/Dispanin_fam"/>
</dbReference>
<keyword evidence="22" id="KW-1185">Reference proteome</keyword>
<evidence type="ECO:0000259" key="20">
    <source>
        <dbReference type="Pfam" id="PF23419"/>
    </source>
</evidence>
<evidence type="ECO:0000256" key="18">
    <source>
        <dbReference type="SAM" id="Coils"/>
    </source>
</evidence>
<keyword evidence="13" id="KW-0833">Ubl conjugation pathway</keyword>
<dbReference type="InterPro" id="IPR037381">
    <property type="entry name" value="RFWD3"/>
</dbReference>
<feature type="transmembrane region" description="Helical" evidence="19">
    <location>
        <begin position="108"/>
        <end position="129"/>
    </location>
</feature>
<sequence>MNHTVQTFFTPASTDCPPNYEMLKEEHEVATLGAPHNPAPPTSTVIHIRSETSVPDHVVWSLFNTLFMNSCCLGFIVFAYSVNSRDRKMVGDLTRAQAYASTAKCLNIWALILGIIMTILLIIIPILILQACHSLLKEQMLRKQAELESAQCRLQLQVLTDECTRLQSRVQDLQRLMSHQNQNLKQPRGSQACVLSGLPSSQGQHKYHLQKTFTVSQTGNCRTMAYCDALSCLVISQPSPQASFLPGFGVKMLSTANMKSSQYIPMHGKQIRGLAFNSCSRGLLLSASLDNTIKLTSLETNTVVQTYNAGRPVWSCCWCLDENNYMYAGLANGSILVYDMRNTSSHVQELVAQKARCPLVSLSYMPRAASAAFPYGGVLAGNLEDASFWERKTDFTHCPHVLPLEPGGCIDFQTENSSRHCLVTYRPDKNHTTIRSVLLEMSYRLDDTGNLVCSCQPVHTFFGGPTCKLLTKNAIFQSPENDGNILVCTGDEAANSALKVKILWDAASGSLLQELQTAQPVLDICPFEVNHNSYLATLTEKIVHIYKWE</sequence>
<dbReference type="Pfam" id="PF04505">
    <property type="entry name" value="CD225"/>
    <property type="match status" value="1"/>
</dbReference>
<accession>A0ABQ9TMN3</accession>
<evidence type="ECO:0000256" key="15">
    <source>
        <dbReference type="ARBA" id="ARBA00023136"/>
    </source>
</evidence>
<keyword evidence="15 19" id="KW-0472">Membrane</keyword>
<evidence type="ECO:0000256" key="19">
    <source>
        <dbReference type="SAM" id="Phobius"/>
    </source>
</evidence>
<evidence type="ECO:0000256" key="6">
    <source>
        <dbReference type="ARBA" id="ARBA00006843"/>
    </source>
</evidence>
<keyword evidence="17" id="KW-0539">Nucleus</keyword>
<evidence type="ECO:0000256" key="14">
    <source>
        <dbReference type="ARBA" id="ARBA00022989"/>
    </source>
</evidence>
<keyword evidence="16" id="KW-0234">DNA repair</keyword>
<evidence type="ECO:0000256" key="8">
    <source>
        <dbReference type="ARBA" id="ARBA00022490"/>
    </source>
</evidence>
<dbReference type="Proteomes" id="UP001266305">
    <property type="component" value="Unassembled WGS sequence"/>
</dbReference>
<comment type="pathway">
    <text evidence="5">Protein modification; protein ubiquitination.</text>
</comment>
<dbReference type="InterPro" id="IPR001680">
    <property type="entry name" value="WD40_rpt"/>
</dbReference>
<evidence type="ECO:0000256" key="1">
    <source>
        <dbReference type="ARBA" id="ARBA00000900"/>
    </source>
</evidence>
<evidence type="ECO:0000256" key="2">
    <source>
        <dbReference type="ARBA" id="ARBA00004322"/>
    </source>
</evidence>
<dbReference type="PANTHER" id="PTHR16047">
    <property type="entry name" value="RFWD3 PROTEIN"/>
    <property type="match status" value="1"/>
</dbReference>
<evidence type="ECO:0000256" key="12">
    <source>
        <dbReference type="ARBA" id="ARBA00022763"/>
    </source>
</evidence>
<dbReference type="EMBL" id="JASSZA010000021">
    <property type="protein sequence ID" value="KAK2085447.1"/>
    <property type="molecule type" value="Genomic_DNA"/>
</dbReference>
<organism evidence="21 22">
    <name type="scientific">Saguinus oedipus</name>
    <name type="common">Cotton-top tamarin</name>
    <name type="synonym">Oedipomidas oedipus</name>
    <dbReference type="NCBI Taxonomy" id="9490"/>
    <lineage>
        <taxon>Eukaryota</taxon>
        <taxon>Metazoa</taxon>
        <taxon>Chordata</taxon>
        <taxon>Craniata</taxon>
        <taxon>Vertebrata</taxon>
        <taxon>Euteleostomi</taxon>
        <taxon>Mammalia</taxon>
        <taxon>Eutheria</taxon>
        <taxon>Euarchontoglires</taxon>
        <taxon>Primates</taxon>
        <taxon>Haplorrhini</taxon>
        <taxon>Platyrrhini</taxon>
        <taxon>Cebidae</taxon>
        <taxon>Callitrichinae</taxon>
        <taxon>Saguinus</taxon>
    </lineage>
</organism>
<feature type="coiled-coil region" evidence="18">
    <location>
        <begin position="133"/>
        <end position="183"/>
    </location>
</feature>
<dbReference type="EC" id="2.3.2.27" evidence="7"/>
<evidence type="ECO:0000256" key="5">
    <source>
        <dbReference type="ARBA" id="ARBA00004906"/>
    </source>
</evidence>
<dbReference type="InterPro" id="IPR056527">
    <property type="entry name" value="WD40_RFWD3"/>
</dbReference>
<dbReference type="InterPro" id="IPR036322">
    <property type="entry name" value="WD40_repeat_dom_sf"/>
</dbReference>
<dbReference type="Gene3D" id="2.130.10.10">
    <property type="entry name" value="YVTN repeat-like/Quinoprotein amine dehydrogenase"/>
    <property type="match status" value="1"/>
</dbReference>
<keyword evidence="11" id="KW-0677">Repeat</keyword>
<evidence type="ECO:0000256" key="16">
    <source>
        <dbReference type="ARBA" id="ARBA00023204"/>
    </source>
</evidence>